<reference evidence="1 2" key="1">
    <citation type="submission" date="2020-02" db="EMBL/GenBank/DDBJ databases">
        <authorList>
            <person name="Hogendoorn C."/>
        </authorList>
    </citation>
    <scope>NUCLEOTIDE SEQUENCE [LARGE SCALE GENOMIC DNA]</scope>
    <source>
        <strain evidence="1">METHB21</strain>
    </source>
</reference>
<keyword evidence="2" id="KW-1185">Reference proteome</keyword>
<dbReference type="AlphaFoldDB" id="A0A8S0WGT7"/>
<organism evidence="1 2">
    <name type="scientific">Candidatus Methylobacter favarea</name>
    <dbReference type="NCBI Taxonomy" id="2707345"/>
    <lineage>
        <taxon>Bacteria</taxon>
        <taxon>Pseudomonadati</taxon>
        <taxon>Pseudomonadota</taxon>
        <taxon>Gammaproteobacteria</taxon>
        <taxon>Methylococcales</taxon>
        <taxon>Methylococcaceae</taxon>
        <taxon>Methylobacter</taxon>
    </lineage>
</organism>
<evidence type="ECO:0000313" key="1">
    <source>
        <dbReference type="EMBL" id="CAA9889379.1"/>
    </source>
</evidence>
<evidence type="ECO:0000313" key="2">
    <source>
        <dbReference type="Proteomes" id="UP000494216"/>
    </source>
</evidence>
<dbReference type="Proteomes" id="UP000494216">
    <property type="component" value="Unassembled WGS sequence"/>
</dbReference>
<dbReference type="EMBL" id="CADCXN010000002">
    <property type="protein sequence ID" value="CAA9889379.1"/>
    <property type="molecule type" value="Genomic_DNA"/>
</dbReference>
<proteinExistence type="predicted"/>
<sequence length="54" mass="6560">MKEYDEVRYKLIEMLEDIDERLSKITNDVKHSKEYLEEDGAEQIRQNGTTRRRS</sequence>
<comment type="caution">
    <text evidence="1">The sequence shown here is derived from an EMBL/GenBank/DDBJ whole genome shotgun (WGS) entry which is preliminary data.</text>
</comment>
<dbReference type="RefSeq" id="WP_174624403.1">
    <property type="nucleotide sequence ID" value="NZ_CADCXN010000002.1"/>
</dbReference>
<gene>
    <name evidence="1" type="ORF">METHB2_100020</name>
</gene>
<name>A0A8S0WGT7_9GAMM</name>
<accession>A0A8S0WGT7</accession>
<protein>
    <submittedName>
        <fullName evidence="1">Transcriptional regulator, TraR/DksA family</fullName>
    </submittedName>
</protein>